<evidence type="ECO:0000313" key="11">
    <source>
        <dbReference type="Proteomes" id="UP000437068"/>
    </source>
</evidence>
<keyword evidence="1" id="KW-0812">Transmembrane</keyword>
<dbReference type="Proteomes" id="UP000440732">
    <property type="component" value="Unassembled WGS sequence"/>
</dbReference>
<evidence type="ECO:0000313" key="5">
    <source>
        <dbReference type="EMBL" id="KAE9112070.1"/>
    </source>
</evidence>
<protein>
    <submittedName>
        <fullName evidence="8">Uncharacterized protein</fullName>
    </submittedName>
</protein>
<organism evidence="8 11">
    <name type="scientific">Phytophthora fragariae</name>
    <dbReference type="NCBI Taxonomy" id="53985"/>
    <lineage>
        <taxon>Eukaryota</taxon>
        <taxon>Sar</taxon>
        <taxon>Stramenopiles</taxon>
        <taxon>Oomycota</taxon>
        <taxon>Peronosporomycetes</taxon>
        <taxon>Peronosporales</taxon>
        <taxon>Peronosporaceae</taxon>
        <taxon>Phytophthora</taxon>
    </lineage>
</organism>
<gene>
    <name evidence="8" type="ORF">PF001_g20155</name>
    <name evidence="7" type="ORF">PF002_g10752</name>
    <name evidence="6" type="ORF">PF005_g8754</name>
    <name evidence="5" type="ORF">PF006_g20067</name>
    <name evidence="4" type="ORF">PF007_g20082</name>
    <name evidence="2" type="ORF">PF009_g21235</name>
    <name evidence="3" type="ORF">PF011_g19912</name>
</gene>
<evidence type="ECO:0000313" key="8">
    <source>
        <dbReference type="EMBL" id="KAE9289209.1"/>
    </source>
</evidence>
<dbReference type="AlphaFoldDB" id="A0A6A4CMR5"/>
<keyword evidence="1" id="KW-1133">Transmembrane helix</keyword>
<evidence type="ECO:0000313" key="4">
    <source>
        <dbReference type="EMBL" id="KAE9088167.1"/>
    </source>
</evidence>
<evidence type="ECO:0000313" key="2">
    <source>
        <dbReference type="EMBL" id="KAE8928626.1"/>
    </source>
</evidence>
<feature type="transmembrane region" description="Helical" evidence="1">
    <location>
        <begin position="72"/>
        <end position="95"/>
    </location>
</feature>
<dbReference type="Proteomes" id="UP000437068">
    <property type="component" value="Unassembled WGS sequence"/>
</dbReference>
<evidence type="ECO:0000313" key="14">
    <source>
        <dbReference type="Proteomes" id="UP000441208"/>
    </source>
</evidence>
<dbReference type="EMBL" id="QXGA01001720">
    <property type="protein sequence ID" value="KAE9112070.1"/>
    <property type="molecule type" value="Genomic_DNA"/>
</dbReference>
<evidence type="ECO:0000256" key="1">
    <source>
        <dbReference type="SAM" id="Phobius"/>
    </source>
</evidence>
<dbReference type="OrthoDB" id="93434at2759"/>
<dbReference type="EMBL" id="QXGF01001649">
    <property type="protein sequence ID" value="KAE8928626.1"/>
    <property type="molecule type" value="Genomic_DNA"/>
</dbReference>
<dbReference type="Proteomes" id="UP000433483">
    <property type="component" value="Unassembled WGS sequence"/>
</dbReference>
<dbReference type="Proteomes" id="UP000460718">
    <property type="component" value="Unassembled WGS sequence"/>
</dbReference>
<feature type="transmembrane region" description="Helical" evidence="1">
    <location>
        <begin position="347"/>
        <end position="369"/>
    </location>
</feature>
<dbReference type="Proteomes" id="UP000429523">
    <property type="component" value="Unassembled WGS sequence"/>
</dbReference>
<dbReference type="Proteomes" id="UP000441208">
    <property type="component" value="Unassembled WGS sequence"/>
</dbReference>
<dbReference type="EMBL" id="QXGB01000380">
    <property type="protein sequence ID" value="KAE9217183.1"/>
    <property type="molecule type" value="Genomic_DNA"/>
</dbReference>
<proteinExistence type="predicted"/>
<evidence type="ECO:0000313" key="7">
    <source>
        <dbReference type="EMBL" id="KAE9238045.1"/>
    </source>
</evidence>
<reference evidence="9 10" key="1">
    <citation type="submission" date="2018-08" db="EMBL/GenBank/DDBJ databases">
        <title>Genomic investigation of the strawberry pathogen Phytophthora fragariae indicates pathogenicity is determined by transcriptional variation in three key races.</title>
        <authorList>
            <person name="Adams T.M."/>
            <person name="Armitage A.D."/>
            <person name="Sobczyk M.K."/>
            <person name="Bates H.J."/>
            <person name="Dunwell J.M."/>
            <person name="Nellist C.F."/>
            <person name="Harrison R.J."/>
        </authorList>
    </citation>
    <scope>NUCLEOTIDE SEQUENCE [LARGE SCALE GENOMIC DNA]</scope>
    <source>
        <strain evidence="8 11">A4</strain>
        <strain evidence="7 12">BC-1</strain>
        <strain evidence="6 10">NOV-27</strain>
        <strain evidence="5 13">NOV-5</strain>
        <strain evidence="4 14">NOV-71</strain>
        <strain evidence="2 9">NOV-9</strain>
        <strain evidence="3 15">SCRP245</strain>
    </source>
</reference>
<dbReference type="EMBL" id="QXFW01001726">
    <property type="protein sequence ID" value="KAE8986620.1"/>
    <property type="molecule type" value="Genomic_DNA"/>
</dbReference>
<evidence type="ECO:0000313" key="13">
    <source>
        <dbReference type="Proteomes" id="UP000440732"/>
    </source>
</evidence>
<evidence type="ECO:0000313" key="9">
    <source>
        <dbReference type="Proteomes" id="UP000429523"/>
    </source>
</evidence>
<dbReference type="Proteomes" id="UP000440367">
    <property type="component" value="Unassembled WGS sequence"/>
</dbReference>
<feature type="transmembrane region" description="Helical" evidence="1">
    <location>
        <begin position="22"/>
        <end position="51"/>
    </location>
</feature>
<dbReference type="EMBL" id="QXFZ01001577">
    <property type="protein sequence ID" value="KAE9088167.1"/>
    <property type="molecule type" value="Genomic_DNA"/>
</dbReference>
<feature type="transmembrane region" description="Helical" evidence="1">
    <location>
        <begin position="194"/>
        <end position="214"/>
    </location>
</feature>
<evidence type="ECO:0000313" key="12">
    <source>
        <dbReference type="Proteomes" id="UP000440367"/>
    </source>
</evidence>
<accession>A0A6A4CMR5</accession>
<sequence length="672" mass="73342">MAKTTPGGSCGPQSAVLGLPRFFFYFTWLVMLGFHSLCILYLVAIGVTYFVMTAADKASYAPLWSDTGIKHFKGFGAVYLVVAVLHVIQVLRILYLSIHNKRLVLHSQCSKSDECDSNKCDSNKWVWGFDLAFAAREMVAIACLSFQAFQASKWVPRVGFNNLNAAILILACWLTPLTQILLHKSIALSRALSLLTSFVLCTFLAKVMQSLLFMDYADVFAMESFTFASKMIYDPTFLAVLAPENRMMFATTVGDYISRLLPLICSFVSLVMLEGVISRRDEKVTPSSSGTAKVDPNQIVTVETLDGSEGGANTAHLEAGESTKALVESRTAEHTQSGTLTSNPGSVWPFIGVKFSIVLWGILVLAFHLKAQSQHKTMPTGCFSATRPWFSSKVSCLAFVYDCAVQKAVSPTNEIMTAFNLDPEALGSLNFVNCPALMVPSIIQTFPQLHCVQIFNSALYAWGSDAALVQSFHPRLKSVVLISVKLAAFPEGLMGVLPSSLVNLQFFATSLPSVPTDLGTKWGGATRTPIQRVGFEYGMIMAVPVETFQLPVLSLSLAGNFMLVAIPELANLPAKSFLPQLTLDSTPLMALPATIDPTVTIGDLSMENTKMMVLPDWTQTQVLTKMHLNGSAFCLTTTEAQQEKVNGICSVSRWGNIKPQNPIDLLKSVYEA</sequence>
<keyword evidence="10" id="KW-1185">Reference proteome</keyword>
<dbReference type="EMBL" id="QXGE01001709">
    <property type="protein sequence ID" value="KAE9289209.1"/>
    <property type="molecule type" value="Genomic_DNA"/>
</dbReference>
<comment type="caution">
    <text evidence="8">The sequence shown here is derived from an EMBL/GenBank/DDBJ whole genome shotgun (WGS) entry which is preliminary data.</text>
</comment>
<evidence type="ECO:0000313" key="10">
    <source>
        <dbReference type="Proteomes" id="UP000433483"/>
    </source>
</evidence>
<keyword evidence="1" id="KW-0472">Membrane</keyword>
<evidence type="ECO:0000313" key="3">
    <source>
        <dbReference type="EMBL" id="KAE8986620.1"/>
    </source>
</evidence>
<name>A0A6A4CMR5_9STRA</name>
<feature type="transmembrane region" description="Helical" evidence="1">
    <location>
        <begin position="163"/>
        <end position="182"/>
    </location>
</feature>
<feature type="transmembrane region" description="Helical" evidence="1">
    <location>
        <begin position="256"/>
        <end position="277"/>
    </location>
</feature>
<evidence type="ECO:0000313" key="6">
    <source>
        <dbReference type="EMBL" id="KAE9217183.1"/>
    </source>
</evidence>
<evidence type="ECO:0000313" key="15">
    <source>
        <dbReference type="Proteomes" id="UP000460718"/>
    </source>
</evidence>
<dbReference type="EMBL" id="QXGD01000478">
    <property type="protein sequence ID" value="KAE9238045.1"/>
    <property type="molecule type" value="Genomic_DNA"/>
</dbReference>